<accession>A0A2T0ZTM5</accession>
<comment type="caution">
    <text evidence="3">The sequence shown here is derived from an EMBL/GenBank/DDBJ whole genome shotgun (WGS) entry which is preliminary data.</text>
</comment>
<feature type="region of interest" description="Disordered" evidence="1">
    <location>
        <begin position="24"/>
        <end position="53"/>
    </location>
</feature>
<dbReference type="Proteomes" id="UP000237752">
    <property type="component" value="Unassembled WGS sequence"/>
</dbReference>
<keyword evidence="2" id="KW-0732">Signal</keyword>
<proteinExistence type="predicted"/>
<gene>
    <name evidence="3" type="ORF">CLV47_11837</name>
</gene>
<protein>
    <recommendedName>
        <fullName evidence="5">LppP/LprE lipoprotein</fullName>
    </recommendedName>
</protein>
<feature type="compositionally biased region" description="Low complexity" evidence="1">
    <location>
        <begin position="36"/>
        <end position="45"/>
    </location>
</feature>
<dbReference type="OrthoDB" id="9870331at2"/>
<keyword evidence="4" id="KW-1185">Reference proteome</keyword>
<dbReference type="PROSITE" id="PS51257">
    <property type="entry name" value="PROKAR_LIPOPROTEIN"/>
    <property type="match status" value="1"/>
</dbReference>
<evidence type="ECO:0000256" key="1">
    <source>
        <dbReference type="SAM" id="MobiDB-lite"/>
    </source>
</evidence>
<dbReference type="RefSeq" id="WP_106350400.1">
    <property type="nucleotide sequence ID" value="NZ_PVUE01000018.1"/>
</dbReference>
<dbReference type="EMBL" id="PVUE01000018">
    <property type="protein sequence ID" value="PRZ39673.1"/>
    <property type="molecule type" value="Genomic_DNA"/>
</dbReference>
<feature type="region of interest" description="Disordered" evidence="1">
    <location>
        <begin position="166"/>
        <end position="187"/>
    </location>
</feature>
<organism evidence="3 4">
    <name type="scientific">Antricoccus suffuscus</name>
    <dbReference type="NCBI Taxonomy" id="1629062"/>
    <lineage>
        <taxon>Bacteria</taxon>
        <taxon>Bacillati</taxon>
        <taxon>Actinomycetota</taxon>
        <taxon>Actinomycetes</taxon>
        <taxon>Geodermatophilales</taxon>
        <taxon>Antricoccaceae</taxon>
        <taxon>Antricoccus</taxon>
    </lineage>
</organism>
<evidence type="ECO:0008006" key="5">
    <source>
        <dbReference type="Google" id="ProtNLM"/>
    </source>
</evidence>
<dbReference type="AlphaFoldDB" id="A0A2T0ZTM5"/>
<feature type="chain" id="PRO_5015584855" description="LppP/LprE lipoprotein" evidence="2">
    <location>
        <begin position="23"/>
        <end position="187"/>
    </location>
</feature>
<name>A0A2T0ZTM5_9ACTN</name>
<sequence>MRGKLAAAVLSALLAISLAACSDDDPGTGNGGSGGSSAQQQKAGAPDQSDGRKLADWAATKMVTRHTTDICMYGTQELEKRFGKQGWCENDPTFKQTAVTLDLVGTCDATQGGSKTPPGDLYLYRVEPSIEFDPDAGTESGVQVTVLKQGNDYKINSIVTKSVSDDLMTPDCPDGHADPASGSITLG</sequence>
<evidence type="ECO:0000313" key="4">
    <source>
        <dbReference type="Proteomes" id="UP000237752"/>
    </source>
</evidence>
<feature type="signal peptide" evidence="2">
    <location>
        <begin position="1"/>
        <end position="22"/>
    </location>
</feature>
<reference evidence="3 4" key="1">
    <citation type="submission" date="2018-03" db="EMBL/GenBank/DDBJ databases">
        <title>Genomic Encyclopedia of Archaeal and Bacterial Type Strains, Phase II (KMG-II): from individual species to whole genera.</title>
        <authorList>
            <person name="Goeker M."/>
        </authorList>
    </citation>
    <scope>NUCLEOTIDE SEQUENCE [LARGE SCALE GENOMIC DNA]</scope>
    <source>
        <strain evidence="3 4">DSM 100065</strain>
    </source>
</reference>
<evidence type="ECO:0000256" key="2">
    <source>
        <dbReference type="SAM" id="SignalP"/>
    </source>
</evidence>
<evidence type="ECO:0000313" key="3">
    <source>
        <dbReference type="EMBL" id="PRZ39673.1"/>
    </source>
</evidence>